<feature type="transmembrane region" description="Helical" evidence="5">
    <location>
        <begin position="54"/>
        <end position="73"/>
    </location>
</feature>
<dbReference type="InterPro" id="IPR051533">
    <property type="entry name" value="WaaL-like"/>
</dbReference>
<dbReference type="InterPro" id="IPR007016">
    <property type="entry name" value="O-antigen_ligase-rel_domated"/>
</dbReference>
<feature type="transmembrane region" description="Helical" evidence="5">
    <location>
        <begin position="234"/>
        <end position="252"/>
    </location>
</feature>
<dbReference type="RefSeq" id="WP_376834022.1">
    <property type="nucleotide sequence ID" value="NZ_JBHLSW010000003.1"/>
</dbReference>
<feature type="transmembrane region" description="Helical" evidence="5">
    <location>
        <begin position="202"/>
        <end position="222"/>
    </location>
</feature>
<feature type="transmembrane region" description="Helical" evidence="5">
    <location>
        <begin position="378"/>
        <end position="397"/>
    </location>
</feature>
<name>A0ABV6QZX6_9CAUL</name>
<feature type="transmembrane region" description="Helical" evidence="5">
    <location>
        <begin position="283"/>
        <end position="301"/>
    </location>
</feature>
<keyword evidence="8" id="KW-1185">Reference proteome</keyword>
<evidence type="ECO:0000256" key="2">
    <source>
        <dbReference type="ARBA" id="ARBA00022692"/>
    </source>
</evidence>
<keyword evidence="4 5" id="KW-0472">Membrane</keyword>
<proteinExistence type="predicted"/>
<accession>A0ABV6QZX6</accession>
<dbReference type="PANTHER" id="PTHR37422">
    <property type="entry name" value="TEICHURONIC ACID BIOSYNTHESIS PROTEIN TUAE"/>
    <property type="match status" value="1"/>
</dbReference>
<organism evidence="7 8">
    <name type="scientific">Brevundimonas balnearis</name>
    <dbReference type="NCBI Taxonomy" id="1572858"/>
    <lineage>
        <taxon>Bacteria</taxon>
        <taxon>Pseudomonadati</taxon>
        <taxon>Pseudomonadota</taxon>
        <taxon>Alphaproteobacteria</taxon>
        <taxon>Caulobacterales</taxon>
        <taxon>Caulobacteraceae</taxon>
        <taxon>Brevundimonas</taxon>
    </lineage>
</organism>
<feature type="transmembrane region" description="Helical" evidence="5">
    <location>
        <begin position="433"/>
        <end position="451"/>
    </location>
</feature>
<feature type="transmembrane region" description="Helical" evidence="5">
    <location>
        <begin position="409"/>
        <end position="427"/>
    </location>
</feature>
<keyword evidence="7" id="KW-0436">Ligase</keyword>
<evidence type="ECO:0000256" key="5">
    <source>
        <dbReference type="SAM" id="Phobius"/>
    </source>
</evidence>
<feature type="transmembrane region" description="Helical" evidence="5">
    <location>
        <begin position="160"/>
        <end position="182"/>
    </location>
</feature>
<dbReference type="GO" id="GO:0016874">
    <property type="term" value="F:ligase activity"/>
    <property type="evidence" value="ECO:0007669"/>
    <property type="project" value="UniProtKB-KW"/>
</dbReference>
<evidence type="ECO:0000256" key="4">
    <source>
        <dbReference type="ARBA" id="ARBA00023136"/>
    </source>
</evidence>
<dbReference type="EMBL" id="JBHLSW010000003">
    <property type="protein sequence ID" value="MFC0632771.1"/>
    <property type="molecule type" value="Genomic_DNA"/>
</dbReference>
<feature type="transmembrane region" description="Helical" evidence="5">
    <location>
        <begin position="85"/>
        <end position="106"/>
    </location>
</feature>
<reference evidence="7 8" key="1">
    <citation type="submission" date="2024-09" db="EMBL/GenBank/DDBJ databases">
        <authorList>
            <person name="Sun Q."/>
            <person name="Mori K."/>
        </authorList>
    </citation>
    <scope>NUCLEOTIDE SEQUENCE [LARGE SCALE GENOMIC DNA]</scope>
    <source>
        <strain evidence="7 8">NCAIM B.02621</strain>
    </source>
</reference>
<feature type="transmembrane region" description="Helical" evidence="5">
    <location>
        <begin position="131"/>
        <end position="153"/>
    </location>
</feature>
<protein>
    <submittedName>
        <fullName evidence="7">O-antigen ligase family protein</fullName>
    </submittedName>
</protein>
<gene>
    <name evidence="7" type="ORF">ACFFGE_02635</name>
</gene>
<evidence type="ECO:0000259" key="6">
    <source>
        <dbReference type="Pfam" id="PF04932"/>
    </source>
</evidence>
<comment type="caution">
    <text evidence="7">The sequence shown here is derived from an EMBL/GenBank/DDBJ whole genome shotgun (WGS) entry which is preliminary data.</text>
</comment>
<evidence type="ECO:0000256" key="1">
    <source>
        <dbReference type="ARBA" id="ARBA00004141"/>
    </source>
</evidence>
<evidence type="ECO:0000313" key="8">
    <source>
        <dbReference type="Proteomes" id="UP001589906"/>
    </source>
</evidence>
<keyword evidence="3 5" id="KW-1133">Transmembrane helix</keyword>
<dbReference type="Pfam" id="PF04932">
    <property type="entry name" value="Wzy_C"/>
    <property type="match status" value="1"/>
</dbReference>
<evidence type="ECO:0000256" key="3">
    <source>
        <dbReference type="ARBA" id="ARBA00022989"/>
    </source>
</evidence>
<dbReference type="PANTHER" id="PTHR37422:SF13">
    <property type="entry name" value="LIPOPOLYSACCHARIDE BIOSYNTHESIS PROTEIN PA4999-RELATED"/>
    <property type="match status" value="1"/>
</dbReference>
<feature type="domain" description="O-antigen ligase-related" evidence="6">
    <location>
        <begin position="244"/>
        <end position="384"/>
    </location>
</feature>
<sequence>MSRRRRASGASRATEFGPSRSGVAAIGWRGTALLAAAVAPLYGAHLLFGANQPMAAQALTALCGAILLVGLAVPRLRRALPQIKGLWWIAGLFALTLSIAIVSLGAGPPGAAHPIWAWADLPPTITVNRSATLLAISQLLGLAALFVFGALIAGQRIWGVRLATVFLAGGAIWAGIAILVFLSGAQIGVSGRLAGGFLSANSAATMLGVLVVMATGWLFKALRESAEIGGPDRWSRLALAVAPLMLLVFALILTGSRMGSLATLAGVLTLVVWQAFAEPTRSWRTLGVAAAICLMAAVAVGQGNDLVLRRVAALDQDVEVRSVIFAVHWRAFIDAPVWGSGLGSFTDVNVYLTSAETYGPLWSIRATHNVYLQWLQEAGLLGSLPMFALIGGVIAAAALRARTLARGGWALRAMIAANVVILVHGLTDYALQVPSISAAWALLLGAQFGFAQIRGRG</sequence>
<feature type="transmembrane region" description="Helical" evidence="5">
    <location>
        <begin position="258"/>
        <end position="276"/>
    </location>
</feature>
<keyword evidence="2 5" id="KW-0812">Transmembrane</keyword>
<evidence type="ECO:0000313" key="7">
    <source>
        <dbReference type="EMBL" id="MFC0632771.1"/>
    </source>
</evidence>
<feature type="transmembrane region" description="Helical" evidence="5">
    <location>
        <begin position="21"/>
        <end position="42"/>
    </location>
</feature>
<comment type="subcellular location">
    <subcellularLocation>
        <location evidence="1">Membrane</location>
        <topology evidence="1">Multi-pass membrane protein</topology>
    </subcellularLocation>
</comment>
<dbReference type="Proteomes" id="UP001589906">
    <property type="component" value="Unassembled WGS sequence"/>
</dbReference>